<dbReference type="InterPro" id="IPR029261">
    <property type="entry name" value="Transposase_Znf"/>
</dbReference>
<evidence type="ECO:0000313" key="4">
    <source>
        <dbReference type="Proteomes" id="UP001197974"/>
    </source>
</evidence>
<sequence>MLSLSLGLPEFKVLNHEEQDHIIIAKVEKNTTGERCPFCGFMTSTVHDRRTRKVRDLTMLNKSLYLFIKVKRYRCHNCLEVFSETYESVYQGCHQTIRLREYLYQMYLDTTIQYVSQKHQIPYSTLERIFYSVAKEKEMEHQKQIDRERDTEDLVISLDEVSVKKGHTYETVLMDMKKGCILGMIHERTTESTKQLFDLKIASPDAVKTVVVDMWDPFHKAIKSAFPMATIVVDKYHVVQKVIQALDQVRKQYPQLKKERYTLLKGNEKLSEKQQAGLEWMVEEYPGLALAYYMKETFREFYQTSDYDVALDLLEEWIEYARASPLPSFHKVATTLKNWKAEILQYFLSPYTNGRTEGTNHKIKNIKRRAYGYRKLERFRLRVFLECTGELYKEKAA</sequence>
<dbReference type="PANTHER" id="PTHR33498:SF1">
    <property type="entry name" value="TRANSPOSASE FOR INSERTION SEQUENCE ELEMENT IS1557"/>
    <property type="match status" value="1"/>
</dbReference>
<evidence type="ECO:0000259" key="1">
    <source>
        <dbReference type="Pfam" id="PF01610"/>
    </source>
</evidence>
<dbReference type="Proteomes" id="UP001197974">
    <property type="component" value="Chromosome"/>
</dbReference>
<dbReference type="Pfam" id="PF01610">
    <property type="entry name" value="DDE_Tnp_ISL3"/>
    <property type="match status" value="1"/>
</dbReference>
<dbReference type="PANTHER" id="PTHR33498">
    <property type="entry name" value="TRANSPOSASE FOR INSERTION SEQUENCE ELEMENT IS1557"/>
    <property type="match status" value="1"/>
</dbReference>
<evidence type="ECO:0000313" key="3">
    <source>
        <dbReference type="EMBL" id="WLR42299.1"/>
    </source>
</evidence>
<dbReference type="NCBIfam" id="NF033550">
    <property type="entry name" value="transpos_ISL3"/>
    <property type="match status" value="1"/>
</dbReference>
<dbReference type="Pfam" id="PF14690">
    <property type="entry name" value="Zn_ribbon_ISL3"/>
    <property type="match status" value="1"/>
</dbReference>
<keyword evidence="4" id="KW-1185">Reference proteome</keyword>
<dbReference type="EMBL" id="CP129013">
    <property type="protein sequence ID" value="WLR42299.1"/>
    <property type="molecule type" value="Genomic_DNA"/>
</dbReference>
<dbReference type="InterPro" id="IPR002560">
    <property type="entry name" value="Transposase_DDE"/>
</dbReference>
<dbReference type="RefSeq" id="WP_226543362.1">
    <property type="nucleotide sequence ID" value="NZ_CP129013.1"/>
</dbReference>
<feature type="domain" description="Transposase IS204/IS1001/IS1096/IS1165 DDE" evidence="1">
    <location>
        <begin position="156"/>
        <end position="383"/>
    </location>
</feature>
<organism evidence="3 4">
    <name type="scientific">Bacillus carboniphilus</name>
    <dbReference type="NCBI Taxonomy" id="86663"/>
    <lineage>
        <taxon>Bacteria</taxon>
        <taxon>Bacillati</taxon>
        <taxon>Bacillota</taxon>
        <taxon>Bacilli</taxon>
        <taxon>Bacillales</taxon>
        <taxon>Bacillaceae</taxon>
        <taxon>Bacillus</taxon>
    </lineage>
</organism>
<evidence type="ECO:0000259" key="2">
    <source>
        <dbReference type="Pfam" id="PF14690"/>
    </source>
</evidence>
<proteinExistence type="predicted"/>
<reference evidence="3 4" key="1">
    <citation type="submission" date="2023-06" db="EMBL/GenBank/DDBJ databases">
        <title>Five Gram-positive bacteria isolated from mangrove sediments in Shenzhen, Guangdong, China.</title>
        <authorList>
            <person name="Yu S."/>
            <person name="Zheng W."/>
            <person name="Huang Y."/>
        </authorList>
    </citation>
    <scope>NUCLEOTIDE SEQUENCE [LARGE SCALE GENOMIC DNA]</scope>
    <source>
        <strain evidence="3 4">SaN35-3</strain>
    </source>
</reference>
<name>A0ABY9JU19_9BACI</name>
<gene>
    <name evidence="3" type="ORF">LC087_16500</name>
</gene>
<feature type="domain" description="Transposase IS204/IS1001/IS1096/IS1165 zinc-finger" evidence="2">
    <location>
        <begin position="34"/>
        <end position="78"/>
    </location>
</feature>
<dbReference type="InterPro" id="IPR047951">
    <property type="entry name" value="Transpos_ISL3"/>
</dbReference>
<accession>A0ABY9JU19</accession>
<protein>
    <submittedName>
        <fullName evidence="3">ISL3 family transposase</fullName>
    </submittedName>
</protein>